<feature type="region of interest" description="Disordered" evidence="1">
    <location>
        <begin position="339"/>
        <end position="379"/>
    </location>
</feature>
<keyword evidence="2" id="KW-1185">Reference proteome</keyword>
<evidence type="ECO:0000313" key="3">
    <source>
        <dbReference type="WBParaSite" id="maker-uti_cns_0010340-snap-gene-0.5-mRNA-1"/>
    </source>
</evidence>
<accession>A0A1I8I6E4</accession>
<sequence length="379" mass="41618">FQRPKMNWSSQLYRKLNGVLCIYKPPHVSPRQCVNGIVQQLCDSLNDGPFEPTRPFTEVIRQPAAIEQPSHEQTQIGSPASPAASVESISHRLVARPDLRSLSQVAGPAFVPGSSFPFTVADPLSDWCSGVQLVGLGRRGIIACELLERQRLLKVYRVRAVLGRATHDCTGDGTIVLRTTWRHVTPAMLERVCTVVEAGYKRQLLAGLRNNTRAAYAALAAEGGSVHRAARQHLGGPSVYAMRLVAWDPPGFELEFHVLHETPGFLLELVADVGTRVKSSAFCARIRRLRHGPFSAAKHSLLPEEVTLNSAISNLSWLPRLMPKLVVGDEELPEAVLTAAEPLDSSLKPAPSNKKQRRKKSRAAVELNETTTESLKMSD</sequence>
<reference evidence="3" key="1">
    <citation type="submission" date="2016-11" db="UniProtKB">
        <authorList>
            <consortium name="WormBaseParasite"/>
        </authorList>
    </citation>
    <scope>IDENTIFICATION</scope>
</reference>
<dbReference type="GO" id="GO:0009982">
    <property type="term" value="F:pseudouridine synthase activity"/>
    <property type="evidence" value="ECO:0007669"/>
    <property type="project" value="InterPro"/>
</dbReference>
<dbReference type="WBParaSite" id="maker-uti_cns_0010340-snap-gene-0.5-mRNA-1">
    <property type="protein sequence ID" value="maker-uti_cns_0010340-snap-gene-0.5-mRNA-1"/>
    <property type="gene ID" value="maker-uti_cns_0010340-snap-gene-0.5"/>
</dbReference>
<dbReference type="GO" id="GO:0001522">
    <property type="term" value="P:pseudouridine synthesis"/>
    <property type="evidence" value="ECO:0007669"/>
    <property type="project" value="InterPro"/>
</dbReference>
<dbReference type="AlphaFoldDB" id="A0A1I8I6E4"/>
<proteinExistence type="predicted"/>
<evidence type="ECO:0000256" key="1">
    <source>
        <dbReference type="SAM" id="MobiDB-lite"/>
    </source>
</evidence>
<organism evidence="2 3">
    <name type="scientific">Macrostomum lignano</name>
    <dbReference type="NCBI Taxonomy" id="282301"/>
    <lineage>
        <taxon>Eukaryota</taxon>
        <taxon>Metazoa</taxon>
        <taxon>Spiralia</taxon>
        <taxon>Lophotrochozoa</taxon>
        <taxon>Platyhelminthes</taxon>
        <taxon>Rhabditophora</taxon>
        <taxon>Macrostomorpha</taxon>
        <taxon>Macrostomida</taxon>
        <taxon>Macrostomidae</taxon>
        <taxon>Macrostomum</taxon>
    </lineage>
</organism>
<dbReference type="InterPro" id="IPR020103">
    <property type="entry name" value="PsdUridine_synth_cat_dom_sf"/>
</dbReference>
<dbReference type="GO" id="GO:0003723">
    <property type="term" value="F:RNA binding"/>
    <property type="evidence" value="ECO:0007669"/>
    <property type="project" value="InterPro"/>
</dbReference>
<name>A0A1I8I6E4_9PLAT</name>
<dbReference type="Proteomes" id="UP000095280">
    <property type="component" value="Unplaced"/>
</dbReference>
<dbReference type="SUPFAM" id="SSF55120">
    <property type="entry name" value="Pseudouridine synthase"/>
    <property type="match status" value="1"/>
</dbReference>
<dbReference type="PANTHER" id="PTHR13195">
    <property type="entry name" value="PSEUDOURIDINE SYNTHASE-RELATED"/>
    <property type="match status" value="1"/>
</dbReference>
<feature type="compositionally biased region" description="Polar residues" evidence="1">
    <location>
        <begin position="368"/>
        <end position="379"/>
    </location>
</feature>
<evidence type="ECO:0000313" key="2">
    <source>
        <dbReference type="Proteomes" id="UP000095280"/>
    </source>
</evidence>
<protein>
    <submittedName>
        <fullName evidence="3">TruB_N domain-containing protein</fullName>
    </submittedName>
</protein>
<dbReference type="InterPro" id="IPR039048">
    <property type="entry name" value="Trub2"/>
</dbReference>
<dbReference type="Gene3D" id="3.30.2350.10">
    <property type="entry name" value="Pseudouridine synthase"/>
    <property type="match status" value="1"/>
</dbReference>
<dbReference type="PANTHER" id="PTHR13195:SF0">
    <property type="entry name" value="PSEUDOURIDYLATE SYNTHASE TRUB2, MITOCHONDRIAL"/>
    <property type="match status" value="1"/>
</dbReference>